<name>A0A7Y9ID90_9ACTN</name>
<reference evidence="2 3" key="1">
    <citation type="submission" date="2020-07" db="EMBL/GenBank/DDBJ databases">
        <title>Sequencing the genomes of 1000 actinobacteria strains.</title>
        <authorList>
            <person name="Klenk H.-P."/>
        </authorList>
    </citation>
    <scope>NUCLEOTIDE SEQUENCE [LARGE SCALE GENOMIC DNA]</scope>
    <source>
        <strain evidence="2 3">DSM 22083</strain>
    </source>
</reference>
<feature type="domain" description="Aminoglycoside phosphotransferase" evidence="1">
    <location>
        <begin position="114"/>
        <end position="162"/>
    </location>
</feature>
<accession>A0A7Y9ID90</accession>
<dbReference type="InterPro" id="IPR002575">
    <property type="entry name" value="Aminoglycoside_PTrfase"/>
</dbReference>
<sequence length="237" mass="26403">MTEELLAGGHDSGPVSRVGNTVRRPVRPWTRSVHALLRHLEAVGFTAAPRVIGVEESGQREILTYVHGSDGRTARCYDDEALAEVAGRIRELHRAAAGFQPPPDARWRPDPYAPPGPLVCHNDLGPANTIYRDGKPRAFIDWDFATPTTAVWDLGYAVRSFVPLYAPADCVAMGYPPDRQAERLRLFCDAYGMDRPTREALLPAVRARLDAQSSAFTDRTKQTLTDHWQDWSRSLTI</sequence>
<dbReference type="AlphaFoldDB" id="A0A7Y9ID90"/>
<dbReference type="RefSeq" id="WP_179757366.1">
    <property type="nucleotide sequence ID" value="NZ_JACCBU010000001.1"/>
</dbReference>
<protein>
    <submittedName>
        <fullName evidence="2">Aminoglycoside phosphotransferase (APT) family kinase protein</fullName>
    </submittedName>
</protein>
<dbReference type="SUPFAM" id="SSF56112">
    <property type="entry name" value="Protein kinase-like (PK-like)"/>
    <property type="match status" value="1"/>
</dbReference>
<evidence type="ECO:0000313" key="2">
    <source>
        <dbReference type="EMBL" id="NYE74801.1"/>
    </source>
</evidence>
<keyword evidence="2" id="KW-0808">Transferase</keyword>
<dbReference type="GO" id="GO:0016301">
    <property type="term" value="F:kinase activity"/>
    <property type="evidence" value="ECO:0007669"/>
    <property type="project" value="UniProtKB-KW"/>
</dbReference>
<evidence type="ECO:0000313" key="3">
    <source>
        <dbReference type="Proteomes" id="UP000569914"/>
    </source>
</evidence>
<keyword evidence="2" id="KW-0418">Kinase</keyword>
<dbReference type="InterPro" id="IPR011009">
    <property type="entry name" value="Kinase-like_dom_sf"/>
</dbReference>
<dbReference type="Proteomes" id="UP000569914">
    <property type="component" value="Unassembled WGS sequence"/>
</dbReference>
<evidence type="ECO:0000259" key="1">
    <source>
        <dbReference type="Pfam" id="PF01636"/>
    </source>
</evidence>
<keyword evidence="3" id="KW-1185">Reference proteome</keyword>
<organism evidence="2 3">
    <name type="scientific">Microlunatus parietis</name>
    <dbReference type="NCBI Taxonomy" id="682979"/>
    <lineage>
        <taxon>Bacteria</taxon>
        <taxon>Bacillati</taxon>
        <taxon>Actinomycetota</taxon>
        <taxon>Actinomycetes</taxon>
        <taxon>Propionibacteriales</taxon>
        <taxon>Propionibacteriaceae</taxon>
        <taxon>Microlunatus</taxon>
    </lineage>
</organism>
<gene>
    <name evidence="2" type="ORF">BKA15_006130</name>
</gene>
<dbReference type="Gene3D" id="3.90.1200.10">
    <property type="match status" value="1"/>
</dbReference>
<dbReference type="Pfam" id="PF01636">
    <property type="entry name" value="APH"/>
    <property type="match status" value="1"/>
</dbReference>
<dbReference type="EMBL" id="JACCBU010000001">
    <property type="protein sequence ID" value="NYE74801.1"/>
    <property type="molecule type" value="Genomic_DNA"/>
</dbReference>
<comment type="caution">
    <text evidence="2">The sequence shown here is derived from an EMBL/GenBank/DDBJ whole genome shotgun (WGS) entry which is preliminary data.</text>
</comment>
<proteinExistence type="predicted"/>